<name>X1ISD9_9ZZZZ</name>
<protein>
    <recommendedName>
        <fullName evidence="1">Lin1244/Lin1753-like N-terminal domain-containing protein</fullName>
    </recommendedName>
</protein>
<feature type="non-terminal residue" evidence="2">
    <location>
        <position position="205"/>
    </location>
</feature>
<evidence type="ECO:0000259" key="1">
    <source>
        <dbReference type="Pfam" id="PF14297"/>
    </source>
</evidence>
<dbReference type="EMBL" id="BARU01033576">
    <property type="protein sequence ID" value="GAH68994.1"/>
    <property type="molecule type" value="Genomic_DNA"/>
</dbReference>
<feature type="domain" description="Lin1244/Lin1753-like N-terminal" evidence="1">
    <location>
        <begin position="11"/>
        <end position="100"/>
    </location>
</feature>
<reference evidence="2" key="1">
    <citation type="journal article" date="2014" name="Front. Microbiol.">
        <title>High frequency of phylogenetically diverse reductive dehalogenase-homologous genes in deep subseafloor sedimentary metagenomes.</title>
        <authorList>
            <person name="Kawai M."/>
            <person name="Futagami T."/>
            <person name="Toyoda A."/>
            <person name="Takaki Y."/>
            <person name="Nishi S."/>
            <person name="Hori S."/>
            <person name="Arai W."/>
            <person name="Tsubouchi T."/>
            <person name="Morono Y."/>
            <person name="Uchiyama I."/>
            <person name="Ito T."/>
            <person name="Fujiyama A."/>
            <person name="Inagaki F."/>
            <person name="Takami H."/>
        </authorList>
    </citation>
    <scope>NUCLEOTIDE SEQUENCE</scope>
    <source>
        <strain evidence="2">Expedition CK06-06</strain>
    </source>
</reference>
<comment type="caution">
    <text evidence="2">The sequence shown here is derived from an EMBL/GenBank/DDBJ whole genome shotgun (WGS) entry which is preliminary data.</text>
</comment>
<evidence type="ECO:0000313" key="2">
    <source>
        <dbReference type="EMBL" id="GAH68994.1"/>
    </source>
</evidence>
<gene>
    <name evidence="2" type="ORF">S03H2_52807</name>
</gene>
<organism evidence="2">
    <name type="scientific">marine sediment metagenome</name>
    <dbReference type="NCBI Taxonomy" id="412755"/>
    <lineage>
        <taxon>unclassified sequences</taxon>
        <taxon>metagenomes</taxon>
        <taxon>ecological metagenomes</taxon>
    </lineage>
</organism>
<dbReference type="AlphaFoldDB" id="X1ISD9"/>
<proteinExistence type="predicted"/>
<dbReference type="Pfam" id="PF14297">
    <property type="entry name" value="Lin1244_N"/>
    <property type="match status" value="1"/>
</dbReference>
<sequence>MARVQKDVVSYFPHDANACTGDTLTVLQSRFDNDGYASWFKLLEKLASTEGHYLDCRNSTKWQLLLAKMGVDELTGVEIMNLLVEMQAIDKDLWDSKVIWCQNLVNNLADVYKNRKRKLPQKPLITGKKSITTGKKAITTGNSTQSKVKKSIVNKSIYIPYPQFPNVNKMTEAEHQKLIEKFGEEGARDRVENLSLYIASKGDKY</sequence>
<dbReference type="InterPro" id="IPR025400">
    <property type="entry name" value="Lin1244/Lin1753-like_N"/>
</dbReference>
<accession>X1ISD9</accession>